<accession>A0A9D7XMM4</accession>
<dbReference type="EMBL" id="JADKGY010000001">
    <property type="protein sequence ID" value="MBK9981355.1"/>
    <property type="molecule type" value="Genomic_DNA"/>
</dbReference>
<proteinExistence type="predicted"/>
<name>A0A9D7XMM4_9BACT</name>
<sequence>MKGDNNRPLKDWLKVFAQSPQFRARLYQTRIEKMWLELMGPVINGYTRKIKLDGQVLMLYIDSAPLKAELSTMKETIITSVNQRLGENFVKEVRVL</sequence>
<dbReference type="Proteomes" id="UP000808337">
    <property type="component" value="Unassembled WGS sequence"/>
</dbReference>
<comment type="caution">
    <text evidence="1">The sequence shown here is derived from an EMBL/GenBank/DDBJ whole genome shotgun (WGS) entry which is preliminary data.</text>
</comment>
<dbReference type="AlphaFoldDB" id="A0A9D7XMM4"/>
<organism evidence="1 2">
    <name type="scientific">Candidatus Opimibacter skivensis</name>
    <dbReference type="NCBI Taxonomy" id="2982028"/>
    <lineage>
        <taxon>Bacteria</taxon>
        <taxon>Pseudomonadati</taxon>
        <taxon>Bacteroidota</taxon>
        <taxon>Saprospiria</taxon>
        <taxon>Saprospirales</taxon>
        <taxon>Saprospiraceae</taxon>
        <taxon>Candidatus Opimibacter</taxon>
    </lineage>
</organism>
<reference evidence="1 2" key="1">
    <citation type="submission" date="2020-10" db="EMBL/GenBank/DDBJ databases">
        <title>Connecting structure to function with the recovery of over 1000 high-quality activated sludge metagenome-assembled genomes encoding full-length rRNA genes using long-read sequencing.</title>
        <authorList>
            <person name="Singleton C.M."/>
            <person name="Petriglieri F."/>
            <person name="Kristensen J.M."/>
            <person name="Kirkegaard R.H."/>
            <person name="Michaelsen T.Y."/>
            <person name="Andersen M.H."/>
            <person name="Karst S.M."/>
            <person name="Dueholm M.S."/>
            <person name="Nielsen P.H."/>
            <person name="Albertsen M."/>
        </authorList>
    </citation>
    <scope>NUCLEOTIDE SEQUENCE [LARGE SCALE GENOMIC DNA]</scope>
    <source>
        <strain evidence="1">Ribe_18-Q3-R11-54_MAXAC.273</strain>
    </source>
</reference>
<dbReference type="Pfam" id="PF05258">
    <property type="entry name" value="DciA"/>
    <property type="match status" value="1"/>
</dbReference>
<evidence type="ECO:0000313" key="2">
    <source>
        <dbReference type="Proteomes" id="UP000808337"/>
    </source>
</evidence>
<evidence type="ECO:0000313" key="1">
    <source>
        <dbReference type="EMBL" id="MBK9981355.1"/>
    </source>
</evidence>
<gene>
    <name evidence="1" type="ORF">IPP15_02835</name>
</gene>
<protein>
    <submittedName>
        <fullName evidence="1">DUF721 domain-containing protein</fullName>
    </submittedName>
</protein>
<dbReference type="InterPro" id="IPR007922">
    <property type="entry name" value="DciA-like"/>
</dbReference>